<dbReference type="EMBL" id="CAJNOC010002025">
    <property type="protein sequence ID" value="CAF0907456.1"/>
    <property type="molecule type" value="Genomic_DNA"/>
</dbReference>
<dbReference type="SUPFAM" id="SSF56112">
    <property type="entry name" value="Protein kinase-like (PK-like)"/>
    <property type="match status" value="1"/>
</dbReference>
<keyword evidence="7" id="KW-1185">Reference proteome</keyword>
<evidence type="ECO:0000313" key="7">
    <source>
        <dbReference type="Proteomes" id="UP000663879"/>
    </source>
</evidence>
<proteinExistence type="inferred from homology"/>
<dbReference type="OrthoDB" id="10267235at2759"/>
<dbReference type="GO" id="GO:0005737">
    <property type="term" value="C:cytoplasm"/>
    <property type="evidence" value="ECO:0007669"/>
    <property type="project" value="TreeGrafter"/>
</dbReference>
<comment type="caution">
    <text evidence="6">The sequence shown here is derived from an EMBL/GenBank/DDBJ whole genome shotgun (WGS) entry which is preliminary data.</text>
</comment>
<gene>
    <name evidence="6" type="ORF">OXX778_LOCUS11721</name>
</gene>
<evidence type="ECO:0000256" key="3">
    <source>
        <dbReference type="ARBA" id="ARBA00037883"/>
    </source>
</evidence>
<evidence type="ECO:0000256" key="1">
    <source>
        <dbReference type="ARBA" id="ARBA00023209"/>
    </source>
</evidence>
<evidence type="ECO:0000256" key="2">
    <source>
        <dbReference type="ARBA" id="ARBA00023264"/>
    </source>
</evidence>
<dbReference type="InterPro" id="IPR011009">
    <property type="entry name" value="Kinase-like_dom_sf"/>
</dbReference>
<dbReference type="Proteomes" id="UP000663879">
    <property type="component" value="Unassembled WGS sequence"/>
</dbReference>
<reference evidence="6" key="1">
    <citation type="submission" date="2021-02" db="EMBL/GenBank/DDBJ databases">
        <authorList>
            <person name="Nowell W R."/>
        </authorList>
    </citation>
    <scope>NUCLEOTIDE SEQUENCE</scope>
    <source>
        <strain evidence="6">Ploen Becks lab</strain>
    </source>
</reference>
<comment type="pathway">
    <text evidence="3">Phospholipid metabolism; phosphatidylethanolamine biosynthesis; phosphatidylethanolamine from ethanolamine: step 1/3.</text>
</comment>
<dbReference type="PANTHER" id="PTHR22603">
    <property type="entry name" value="CHOLINE/ETHANOALAMINE KINASE"/>
    <property type="match status" value="1"/>
</dbReference>
<dbReference type="PANTHER" id="PTHR22603:SF66">
    <property type="entry name" value="ETHANOLAMINE KINASE"/>
    <property type="match status" value="1"/>
</dbReference>
<accession>A0A814A4D7</accession>
<dbReference type="Gene3D" id="3.30.200.20">
    <property type="entry name" value="Phosphorylase Kinase, domain 1"/>
    <property type="match status" value="1"/>
</dbReference>
<dbReference type="Pfam" id="PF01633">
    <property type="entry name" value="Choline_kinase"/>
    <property type="match status" value="1"/>
</dbReference>
<evidence type="ECO:0000256" key="4">
    <source>
        <dbReference type="ARBA" id="ARBA00038211"/>
    </source>
</evidence>
<dbReference type="GO" id="GO:0006646">
    <property type="term" value="P:phosphatidylethanolamine biosynthetic process"/>
    <property type="evidence" value="ECO:0007669"/>
    <property type="project" value="TreeGrafter"/>
</dbReference>
<dbReference type="GO" id="GO:0004305">
    <property type="term" value="F:ethanolamine kinase activity"/>
    <property type="evidence" value="ECO:0007669"/>
    <property type="project" value="UniProtKB-EC"/>
</dbReference>
<dbReference type="CDD" id="cd05157">
    <property type="entry name" value="ETNK_euk"/>
    <property type="match status" value="1"/>
</dbReference>
<sequence>MSDSEYDIEITSENLRDSVLKIALDIKPEWRKYSEDNFILKFLNGGVTNRLVSCYLKENGLDTPQTILFRIYGKNTEHFISREEEIETMKIMKKVNLGPEYYTKFKNGISYEYLPGKIVDFEMVNDLEIYPKIAKAFASLHLINFKGFIRHSDLEPGQKTFIFPKIREILNLVHDDYKAHMSHMTDDLLAKIPNKKQLLDEVNFLENYFKNLTEENESIIVFSHNDLLLANIIFNEQENNVKFIDYEYAGINYQAYDIANHFNEYAGVENPDYSKFPQREYQLKWLRIYLDEFYSKVNKFYTRQSDETVLVDDKFLNQFCDEVNKFTLVSHLMWAIWSLVQAQSSDLEFNFVEYSHIRFNEYFKGRTNLLNL</sequence>
<keyword evidence="2" id="KW-1208">Phospholipid metabolism</keyword>
<keyword evidence="1" id="KW-0444">Lipid biosynthesis</keyword>
<dbReference type="Gene3D" id="3.90.1200.10">
    <property type="match status" value="1"/>
</dbReference>
<keyword evidence="1" id="KW-0443">Lipid metabolism</keyword>
<name>A0A814A4D7_9BILA</name>
<dbReference type="AlphaFoldDB" id="A0A814A4D7"/>
<comment type="similarity">
    <text evidence="4">Belongs to the choline/ethanolamine kinase family.</text>
</comment>
<dbReference type="EC" id="2.7.1.82" evidence="5"/>
<protein>
    <recommendedName>
        <fullName evidence="5">ethanolamine kinase</fullName>
        <ecNumber evidence="5">2.7.1.82</ecNumber>
    </recommendedName>
</protein>
<evidence type="ECO:0000256" key="5">
    <source>
        <dbReference type="ARBA" id="ARBA00038874"/>
    </source>
</evidence>
<keyword evidence="1" id="KW-0594">Phospholipid biosynthesis</keyword>
<organism evidence="6 7">
    <name type="scientific">Brachionus calyciflorus</name>
    <dbReference type="NCBI Taxonomy" id="104777"/>
    <lineage>
        <taxon>Eukaryota</taxon>
        <taxon>Metazoa</taxon>
        <taxon>Spiralia</taxon>
        <taxon>Gnathifera</taxon>
        <taxon>Rotifera</taxon>
        <taxon>Eurotatoria</taxon>
        <taxon>Monogononta</taxon>
        <taxon>Pseudotrocha</taxon>
        <taxon>Ploima</taxon>
        <taxon>Brachionidae</taxon>
        <taxon>Brachionus</taxon>
    </lineage>
</organism>
<evidence type="ECO:0000313" key="6">
    <source>
        <dbReference type="EMBL" id="CAF0907456.1"/>
    </source>
</evidence>